<gene>
    <name evidence="1" type="ORF">A0H81_11203</name>
</gene>
<proteinExistence type="predicted"/>
<sequence length="94" mass="10985">MVLFYIESRNVRSVLICIDGLDFTLERIVWDRIDQILSSRTFASLSRIVVCSSTVPWRPTFNGIRRLLPLLRARKKKILLGAYPFNDNIHGMQY</sequence>
<dbReference type="AlphaFoldDB" id="A0A1C7LWP9"/>
<evidence type="ECO:0008006" key="3">
    <source>
        <dbReference type="Google" id="ProtNLM"/>
    </source>
</evidence>
<dbReference type="EMBL" id="LUGG01000019">
    <property type="protein sequence ID" value="OBZ68958.1"/>
    <property type="molecule type" value="Genomic_DNA"/>
</dbReference>
<name>A0A1C7LWP9_GRIFR</name>
<evidence type="ECO:0000313" key="1">
    <source>
        <dbReference type="EMBL" id="OBZ68958.1"/>
    </source>
</evidence>
<keyword evidence="2" id="KW-1185">Reference proteome</keyword>
<reference evidence="1 2" key="1">
    <citation type="submission" date="2016-03" db="EMBL/GenBank/DDBJ databases">
        <title>Whole genome sequencing of Grifola frondosa 9006-11.</title>
        <authorList>
            <person name="Min B."/>
            <person name="Park H."/>
            <person name="Kim J.-G."/>
            <person name="Cho H."/>
            <person name="Oh Y.-L."/>
            <person name="Kong W.-S."/>
            <person name="Choi I.-G."/>
        </authorList>
    </citation>
    <scope>NUCLEOTIDE SEQUENCE [LARGE SCALE GENOMIC DNA]</scope>
    <source>
        <strain evidence="1 2">9006-11</strain>
    </source>
</reference>
<organism evidence="1 2">
    <name type="scientific">Grifola frondosa</name>
    <name type="common">Maitake</name>
    <name type="synonym">Polyporus frondosus</name>
    <dbReference type="NCBI Taxonomy" id="5627"/>
    <lineage>
        <taxon>Eukaryota</taxon>
        <taxon>Fungi</taxon>
        <taxon>Dikarya</taxon>
        <taxon>Basidiomycota</taxon>
        <taxon>Agaricomycotina</taxon>
        <taxon>Agaricomycetes</taxon>
        <taxon>Polyporales</taxon>
        <taxon>Grifolaceae</taxon>
        <taxon>Grifola</taxon>
    </lineage>
</organism>
<accession>A0A1C7LWP9</accession>
<comment type="caution">
    <text evidence="1">The sequence shown here is derived from an EMBL/GenBank/DDBJ whole genome shotgun (WGS) entry which is preliminary data.</text>
</comment>
<evidence type="ECO:0000313" key="2">
    <source>
        <dbReference type="Proteomes" id="UP000092993"/>
    </source>
</evidence>
<dbReference type="Proteomes" id="UP000092993">
    <property type="component" value="Unassembled WGS sequence"/>
</dbReference>
<protein>
    <recommendedName>
        <fullName evidence="3">CRAL-TRIO domain-containing protein</fullName>
    </recommendedName>
</protein>